<dbReference type="Proteomes" id="UP001596047">
    <property type="component" value="Unassembled WGS sequence"/>
</dbReference>
<keyword evidence="2" id="KW-1185">Reference proteome</keyword>
<gene>
    <name evidence="1" type="ORF">ACFPYJ_11180</name>
</gene>
<dbReference type="EMBL" id="JBHSOW010000040">
    <property type="protein sequence ID" value="MFC5649674.1"/>
    <property type="molecule type" value="Genomic_DNA"/>
</dbReference>
<dbReference type="InterPro" id="IPR052018">
    <property type="entry name" value="PHP_domain"/>
</dbReference>
<dbReference type="InterPro" id="IPR016195">
    <property type="entry name" value="Pol/histidinol_Pase-like"/>
</dbReference>
<dbReference type="SUPFAM" id="SSF89550">
    <property type="entry name" value="PHP domain-like"/>
    <property type="match status" value="1"/>
</dbReference>
<sequence>MENSKAKAVIGTTVGANNRVGALVKNTPVDFVLKDSFHRETLDWSGFLLSDTMHANWQTSATTQNSFNLDTIEVKEGDKVVATGVSQANPNLAAQMTYTLLPESPIMKITIHLENNGTNNYEGFLNYQIDPDEGQQLAYSPGIGWSEVSGGDPAKLFTNKEWTGNYLYDGDKKSDSTVPAHGIAWHETEPTGINAQGYIAGVWFDASVNAGSSRDIVVYHITDYTLGAEGYSAIEGWANAIPDIQDGTLNLAKINGTVYDENGTVVSGVKVIARNIDAQAVNVAVTDNQGNYSMFLPAGTYTLTGNRMAYSDSSNSVEVDNIQEAYNVNLYMEAITVAAGTGKVIPGGFAEGTASDIVMENQKMAMTISKTFNDDQLIDATVGKPIDLAAQGAKDGLDWINLPFVSRTQPAGAQAWNILTVKNQNVEIVANDGSQAIVRATGTVEDTIPFNVVTTYTMKPDENWVFATSAITNPSDQPQTVWVGDAMNIDDSGRGYYVPGTGIVTGLGYFEPSMPWVAAYGNESEAYGLIYEGDFEGFTAYGNSAWIGSQKQVTIPAGETYQLKRYIASPSTEGYENKYDAISDVYEEILHRKTGIASNFQLSPEGIVQAGDQVSAQVSVTNGSEQPIDGVTANLKLSANMSTDQDLKQSFGTIAPNSTVTIEWPLDTLDGGRGTAVVDVTYQDSVISTQTKRIFVEGAGWYTGDNHSHSKWSDGSGTINDNFTSARNKGLDWLTATDHNNVGQQVDVALENRDDFVALWGEEISTPGGHSLAYNISDLIDWNQPAQQYIDDTRASNNNQGLHYIAHPFYPGLEWDNWDVENITGLEIWNGFYPPMHPVNMQAEAKWDELNKQGKHVYGISNSDAHNPGKVGANFIRGYMPELSKENILNVLSNGNYYGTNGPHVTFNINGKMMGEDLGVSEIGENVNLNFSGYSEMGVTKVRLIKNGDVLQEWTPNENDIAEQLSVQAVPGDFFRLELEGNNGQYAFTNPIFIKQMAAEDTTLKQLTLSDGDLSPSFDPSVTDYAANELIRLTVSQ</sequence>
<proteinExistence type="predicted"/>
<dbReference type="InterPro" id="IPR008969">
    <property type="entry name" value="CarboxyPept-like_regulatory"/>
</dbReference>
<dbReference type="NCBIfam" id="NF038032">
    <property type="entry name" value="CehA_McbA_metalo"/>
    <property type="match status" value="1"/>
</dbReference>
<dbReference type="PANTHER" id="PTHR42924:SF3">
    <property type="entry name" value="POLYMERASE_HISTIDINOL PHOSPHATASE N-TERMINAL DOMAIN-CONTAINING PROTEIN"/>
    <property type="match status" value="1"/>
</dbReference>
<dbReference type="CDD" id="cd07432">
    <property type="entry name" value="PHP_HisPPase"/>
    <property type="match status" value="1"/>
</dbReference>
<evidence type="ECO:0000313" key="2">
    <source>
        <dbReference type="Proteomes" id="UP001596047"/>
    </source>
</evidence>
<dbReference type="SUPFAM" id="SSF49464">
    <property type="entry name" value="Carboxypeptidase regulatory domain-like"/>
    <property type="match status" value="1"/>
</dbReference>
<dbReference type="Gene3D" id="3.20.20.140">
    <property type="entry name" value="Metal-dependent hydrolases"/>
    <property type="match status" value="1"/>
</dbReference>
<comment type="caution">
    <text evidence="1">The sequence shown here is derived from an EMBL/GenBank/DDBJ whole genome shotgun (WGS) entry which is preliminary data.</text>
</comment>
<name>A0ABW0VY51_9BACL</name>
<organism evidence="1 2">
    <name type="scientific">Paenibacillus solisilvae</name>
    <dbReference type="NCBI Taxonomy" id="2486751"/>
    <lineage>
        <taxon>Bacteria</taxon>
        <taxon>Bacillati</taxon>
        <taxon>Bacillota</taxon>
        <taxon>Bacilli</taxon>
        <taxon>Bacillales</taxon>
        <taxon>Paenibacillaceae</taxon>
        <taxon>Paenibacillus</taxon>
    </lineage>
</organism>
<evidence type="ECO:0000313" key="1">
    <source>
        <dbReference type="EMBL" id="MFC5649674.1"/>
    </source>
</evidence>
<dbReference type="PANTHER" id="PTHR42924">
    <property type="entry name" value="EXONUCLEASE"/>
    <property type="match status" value="1"/>
</dbReference>
<protein>
    <submittedName>
        <fullName evidence="1">CehA/McbA family metallohydrolase</fullName>
    </submittedName>
</protein>
<reference evidence="2" key="1">
    <citation type="journal article" date="2019" name="Int. J. Syst. Evol. Microbiol.">
        <title>The Global Catalogue of Microorganisms (GCM) 10K type strain sequencing project: providing services to taxonomists for standard genome sequencing and annotation.</title>
        <authorList>
            <consortium name="The Broad Institute Genomics Platform"/>
            <consortium name="The Broad Institute Genome Sequencing Center for Infectious Disease"/>
            <person name="Wu L."/>
            <person name="Ma J."/>
        </authorList>
    </citation>
    <scope>NUCLEOTIDE SEQUENCE [LARGE SCALE GENOMIC DNA]</scope>
    <source>
        <strain evidence="2">CGMCC 1.3240</strain>
    </source>
</reference>
<dbReference type="Pfam" id="PF13620">
    <property type="entry name" value="CarboxypepD_reg"/>
    <property type="match status" value="1"/>
</dbReference>
<dbReference type="Gene3D" id="2.60.40.1120">
    <property type="entry name" value="Carboxypeptidase-like, regulatory domain"/>
    <property type="match status" value="1"/>
</dbReference>
<dbReference type="RefSeq" id="WP_379188207.1">
    <property type="nucleotide sequence ID" value="NZ_JBHSOW010000040.1"/>
</dbReference>
<accession>A0ABW0VY51</accession>